<feature type="binding site" evidence="6">
    <location>
        <position position="158"/>
    </location>
    <ligand>
        <name>S-adenosyl-L-methionine</name>
        <dbReference type="ChEBI" id="CHEBI:59789"/>
    </ligand>
</feature>
<feature type="region of interest" description="Disordered" evidence="7">
    <location>
        <begin position="397"/>
        <end position="417"/>
    </location>
</feature>
<sequence length="417" mass="46602">MVRHKKDNFSSRGKHHNRGPPRNHRRSEGDNNNNGAEGRSSLSPNLSSSSSSRPAFKAACWDLGHCDPKRCSGKRLMKLGLMRELHLGQRHSGVIITPNGKQTLSPADRPLLEQYGAAVVECSWARTKEVQWSKVGGKCERLLPYLVAANTVNYGKPWRLNCVEALAAAFAICGHHDWAEQVLAPFSYGTAFLEINSSLLRRYAACEDEAAIKRAEQEWMERLDREYAESREEGDPDDLWAGGNVNRRAPVESDEDDEGEDGSEEDEDEDEEQEESLDGIYLGSKPPPPKKAQDQEEPAAKDRYALPCDSEEEDDDAEMEAIRRKILASKPFSNPEPQEKKPLQTVARPQQQFKPDSDAEPDSDNGSDDGDDEFDNIINATPLTDRIGLVKLEKERSRIQTTSRTFSSGGALAPKRW</sequence>
<keyword evidence="11" id="KW-1185">Reference proteome</keyword>
<feature type="compositionally biased region" description="Basic and acidic residues" evidence="7">
    <location>
        <begin position="291"/>
        <end position="304"/>
    </location>
</feature>
<comment type="catalytic activity">
    <reaction evidence="6">
        <text>N(1)-methylpseudouridine(1191) in yeast 18S rRNA + S-adenosyl-L-methionine = N(1)-methyl-N(3)-[(3S)-3-amino-3-carboxypropyl]pseudouridine(1191) in yeast 18S rRNA + S-methyl-5'-thioadenosine + H(+)</text>
        <dbReference type="Rhea" id="RHEA:63300"/>
        <dbReference type="Rhea" id="RHEA-COMP:13852"/>
        <dbReference type="Rhea" id="RHEA-COMP:16309"/>
        <dbReference type="ChEBI" id="CHEBI:15378"/>
        <dbReference type="ChEBI" id="CHEBI:17509"/>
        <dbReference type="ChEBI" id="CHEBI:59789"/>
        <dbReference type="ChEBI" id="CHEBI:74890"/>
        <dbReference type="ChEBI" id="CHEBI:146234"/>
    </reaction>
</comment>
<feature type="compositionally biased region" description="Acidic residues" evidence="7">
    <location>
        <begin position="358"/>
        <end position="375"/>
    </location>
</feature>
<evidence type="ECO:0000259" key="9">
    <source>
        <dbReference type="Pfam" id="PF04068"/>
    </source>
</evidence>
<evidence type="ECO:0000256" key="7">
    <source>
        <dbReference type="SAM" id="MobiDB-lite"/>
    </source>
</evidence>
<dbReference type="GO" id="GO:0030490">
    <property type="term" value="P:maturation of SSU-rRNA"/>
    <property type="evidence" value="ECO:0007669"/>
    <property type="project" value="TreeGrafter"/>
</dbReference>
<comment type="similarity">
    <text evidence="6">Belongs to the TDD superfamily. TSR3 family.</text>
</comment>
<reference evidence="10" key="1">
    <citation type="journal article" date="2023" name="Mol. Phylogenet. Evol.">
        <title>Genome-scale phylogeny and comparative genomics of the fungal order Sordariales.</title>
        <authorList>
            <person name="Hensen N."/>
            <person name="Bonometti L."/>
            <person name="Westerberg I."/>
            <person name="Brannstrom I.O."/>
            <person name="Guillou S."/>
            <person name="Cros-Aarteil S."/>
            <person name="Calhoun S."/>
            <person name="Haridas S."/>
            <person name="Kuo A."/>
            <person name="Mondo S."/>
            <person name="Pangilinan J."/>
            <person name="Riley R."/>
            <person name="LaButti K."/>
            <person name="Andreopoulos B."/>
            <person name="Lipzen A."/>
            <person name="Chen C."/>
            <person name="Yan M."/>
            <person name="Daum C."/>
            <person name="Ng V."/>
            <person name="Clum A."/>
            <person name="Steindorff A."/>
            <person name="Ohm R.A."/>
            <person name="Martin F."/>
            <person name="Silar P."/>
            <person name="Natvig D.O."/>
            <person name="Lalanne C."/>
            <person name="Gautier V."/>
            <person name="Ament-Velasquez S.L."/>
            <person name="Kruys A."/>
            <person name="Hutchinson M.I."/>
            <person name="Powell A.J."/>
            <person name="Barry K."/>
            <person name="Miller A.N."/>
            <person name="Grigoriev I.V."/>
            <person name="Debuchy R."/>
            <person name="Gladieux P."/>
            <person name="Hiltunen Thoren M."/>
            <person name="Johannesson H."/>
        </authorList>
    </citation>
    <scope>NUCLEOTIDE SEQUENCE</scope>
    <source>
        <strain evidence="10">CBS 333.67</strain>
    </source>
</reference>
<comment type="catalytic activity">
    <reaction evidence="6">
        <text>an N(1)-methylpseudouridine in rRNA + S-adenosyl-L-methionine = N(1)-methyl-N(3)-[(3S)-3-amino-3-carboxypropyl]pseudouridine in rRNA + S-methyl-5'-thioadenosine + H(+)</text>
        <dbReference type="Rhea" id="RHEA:63296"/>
        <dbReference type="Rhea" id="RHEA-COMP:11634"/>
        <dbReference type="Rhea" id="RHEA-COMP:16310"/>
        <dbReference type="ChEBI" id="CHEBI:15378"/>
        <dbReference type="ChEBI" id="CHEBI:17509"/>
        <dbReference type="ChEBI" id="CHEBI:59789"/>
        <dbReference type="ChEBI" id="CHEBI:74890"/>
        <dbReference type="ChEBI" id="CHEBI:146234"/>
        <dbReference type="EC" id="2.5.1.157"/>
    </reaction>
</comment>
<dbReference type="GO" id="GO:1904047">
    <property type="term" value="F:S-adenosyl-L-methionine binding"/>
    <property type="evidence" value="ECO:0007669"/>
    <property type="project" value="UniProtKB-UniRule"/>
</dbReference>
<dbReference type="InterPro" id="IPR007177">
    <property type="entry name" value="Tsr3_C"/>
</dbReference>
<dbReference type="Pfam" id="PF04068">
    <property type="entry name" value="Fer4_RLI"/>
    <property type="match status" value="1"/>
</dbReference>
<dbReference type="Pfam" id="PF04034">
    <property type="entry name" value="Ribo_biogen_C"/>
    <property type="match status" value="1"/>
</dbReference>
<protein>
    <recommendedName>
        <fullName evidence="6">18S rRNA aminocarboxypropyltransferase</fullName>
        <ecNumber evidence="6">2.5.1.157</ecNumber>
    </recommendedName>
</protein>
<keyword evidence="5 6" id="KW-0949">S-adenosyl-L-methionine</keyword>
<evidence type="ECO:0000256" key="1">
    <source>
        <dbReference type="ARBA" id="ARBA00022490"/>
    </source>
</evidence>
<feature type="domain" description="RNase L inhibitor RLI-like possible metal-binding" evidence="9">
    <location>
        <begin position="57"/>
        <end position="90"/>
    </location>
</feature>
<dbReference type="EMBL" id="JAUDZG010000004">
    <property type="protein sequence ID" value="KAK3305725.1"/>
    <property type="molecule type" value="Genomic_DNA"/>
</dbReference>
<evidence type="ECO:0000313" key="10">
    <source>
        <dbReference type="EMBL" id="KAK3305725.1"/>
    </source>
</evidence>
<comment type="subcellular location">
    <subcellularLocation>
        <location evidence="6">Cytoplasm</location>
    </subcellularLocation>
    <subcellularLocation>
        <location evidence="6">Nucleus</location>
    </subcellularLocation>
</comment>
<feature type="binding site" evidence="6">
    <location>
        <position position="143"/>
    </location>
    <ligand>
        <name>S-adenosyl-L-methionine</name>
        <dbReference type="ChEBI" id="CHEBI:59789"/>
    </ligand>
</feature>
<evidence type="ECO:0000256" key="2">
    <source>
        <dbReference type="ARBA" id="ARBA00022517"/>
    </source>
</evidence>
<feature type="compositionally biased region" description="Low complexity" evidence="7">
    <location>
        <begin position="39"/>
        <end position="52"/>
    </location>
</feature>
<dbReference type="Proteomes" id="UP001273166">
    <property type="component" value="Unassembled WGS sequence"/>
</dbReference>
<keyword evidence="4 6" id="KW-0808">Transferase</keyword>
<evidence type="ECO:0000256" key="5">
    <source>
        <dbReference type="ARBA" id="ARBA00022691"/>
    </source>
</evidence>
<feature type="binding site" evidence="6">
    <location>
        <position position="120"/>
    </location>
    <ligand>
        <name>S-adenosyl-L-methionine</name>
        <dbReference type="ChEBI" id="CHEBI:59789"/>
    </ligand>
</feature>
<keyword evidence="2 6" id="KW-0690">Ribosome biogenesis</keyword>
<dbReference type="GO" id="GO:0005634">
    <property type="term" value="C:nucleus"/>
    <property type="evidence" value="ECO:0007669"/>
    <property type="project" value="UniProtKB-SubCell"/>
</dbReference>
<keyword evidence="6" id="KW-0539">Nucleus</keyword>
<evidence type="ECO:0000256" key="4">
    <source>
        <dbReference type="ARBA" id="ARBA00022679"/>
    </source>
</evidence>
<feature type="binding site" evidence="6">
    <location>
        <position position="72"/>
    </location>
    <ligand>
        <name>S-adenosyl-L-methionine</name>
        <dbReference type="ChEBI" id="CHEBI:59789"/>
    </ligand>
</feature>
<feature type="region of interest" description="Disordered" evidence="7">
    <location>
        <begin position="227"/>
        <end position="380"/>
    </location>
</feature>
<dbReference type="GO" id="GO:0106388">
    <property type="term" value="F:rRNA small subunit aminocarboxypropyltransferase activity"/>
    <property type="evidence" value="ECO:0007669"/>
    <property type="project" value="UniProtKB-EC"/>
</dbReference>
<dbReference type="AlphaFoldDB" id="A0AAJ0GTL5"/>
<dbReference type="PANTHER" id="PTHR20426:SF0">
    <property type="entry name" value="18S RRNA AMINOCARBOXYPROPYLTRANSFERASE"/>
    <property type="match status" value="1"/>
</dbReference>
<feature type="region of interest" description="Disordered" evidence="7">
    <location>
        <begin position="1"/>
        <end position="52"/>
    </location>
</feature>
<feature type="compositionally biased region" description="Acidic residues" evidence="7">
    <location>
        <begin position="309"/>
        <end position="319"/>
    </location>
</feature>
<dbReference type="InterPro" id="IPR022968">
    <property type="entry name" value="Tsr3-like"/>
</dbReference>
<evidence type="ECO:0000259" key="8">
    <source>
        <dbReference type="Pfam" id="PF04034"/>
    </source>
</evidence>
<dbReference type="GO" id="GO:0000455">
    <property type="term" value="P:enzyme-directed rRNA pseudouridine synthesis"/>
    <property type="evidence" value="ECO:0007669"/>
    <property type="project" value="UniProtKB-UniRule"/>
</dbReference>
<feature type="compositionally biased region" description="Acidic residues" evidence="7">
    <location>
        <begin position="252"/>
        <end position="277"/>
    </location>
</feature>
<feature type="compositionally biased region" description="Polar residues" evidence="7">
    <location>
        <begin position="399"/>
        <end position="408"/>
    </location>
</feature>
<accession>A0AAJ0GTL5</accession>
<organism evidence="10 11">
    <name type="scientific">Chaetomium strumarium</name>
    <dbReference type="NCBI Taxonomy" id="1170767"/>
    <lineage>
        <taxon>Eukaryota</taxon>
        <taxon>Fungi</taxon>
        <taxon>Dikarya</taxon>
        <taxon>Ascomycota</taxon>
        <taxon>Pezizomycotina</taxon>
        <taxon>Sordariomycetes</taxon>
        <taxon>Sordariomycetidae</taxon>
        <taxon>Sordariales</taxon>
        <taxon>Chaetomiaceae</taxon>
        <taxon>Chaetomium</taxon>
    </lineage>
</organism>
<name>A0AAJ0GTL5_9PEZI</name>
<reference evidence="10" key="2">
    <citation type="submission" date="2023-06" db="EMBL/GenBank/DDBJ databases">
        <authorList>
            <consortium name="Lawrence Berkeley National Laboratory"/>
            <person name="Mondo S.J."/>
            <person name="Hensen N."/>
            <person name="Bonometti L."/>
            <person name="Westerberg I."/>
            <person name="Brannstrom I.O."/>
            <person name="Guillou S."/>
            <person name="Cros-Aarteil S."/>
            <person name="Calhoun S."/>
            <person name="Haridas S."/>
            <person name="Kuo A."/>
            <person name="Pangilinan J."/>
            <person name="Riley R."/>
            <person name="Labutti K."/>
            <person name="Andreopoulos B."/>
            <person name="Lipzen A."/>
            <person name="Chen C."/>
            <person name="Yanf M."/>
            <person name="Daum C."/>
            <person name="Ng V."/>
            <person name="Clum A."/>
            <person name="Steindorff A."/>
            <person name="Ohm R."/>
            <person name="Martin F."/>
            <person name="Silar P."/>
            <person name="Natvig D."/>
            <person name="Lalanne C."/>
            <person name="Gautier V."/>
            <person name="Ament-Velasquez S.L."/>
            <person name="Kruys A."/>
            <person name="Hutchinson M.I."/>
            <person name="Powell A.J."/>
            <person name="Barry K."/>
            <person name="Miller A.N."/>
            <person name="Grigoriev I.V."/>
            <person name="Debuchy R."/>
            <person name="Gladieux P."/>
            <person name="Thoren M.H."/>
            <person name="Johannesson H."/>
        </authorList>
    </citation>
    <scope>NUCLEOTIDE SEQUENCE</scope>
    <source>
        <strain evidence="10">CBS 333.67</strain>
    </source>
</reference>
<proteinExistence type="inferred from homology"/>
<evidence type="ECO:0000256" key="3">
    <source>
        <dbReference type="ARBA" id="ARBA00022552"/>
    </source>
</evidence>
<dbReference type="EC" id="2.5.1.157" evidence="6"/>
<dbReference type="InterPro" id="IPR007209">
    <property type="entry name" value="RNaseL-inhib-like_metal-bd_dom"/>
</dbReference>
<gene>
    <name evidence="6" type="primary">TSR3</name>
    <name evidence="10" type="ORF">B0T15DRAFT_502778</name>
</gene>
<dbReference type="HAMAP" id="MF_01116">
    <property type="entry name" value="TSR3"/>
    <property type="match status" value="1"/>
</dbReference>
<keyword evidence="1 6" id="KW-0963">Cytoplasm</keyword>
<comment type="caution">
    <text evidence="10">The sequence shown here is derived from an EMBL/GenBank/DDBJ whole genome shotgun (WGS) entry which is preliminary data.</text>
</comment>
<comment type="function">
    <text evidence="6">Aminocarboxypropyltransferase that catalyzes the aminocarboxypropyl transfer on pseudouridine at position 1191 (Psi1191) in 18S rRNA. It constitutes the last step in biosynthesis of the hypermodified N1-methyl-N3-(3-amino-3-carboxypropyl) pseudouridine (m1acp3-Psi) conserved in eukaryotic 18S rRNA.</text>
</comment>
<feature type="compositionally biased region" description="Basic residues" evidence="7">
    <location>
        <begin position="1"/>
        <end position="25"/>
    </location>
</feature>
<dbReference type="PANTHER" id="PTHR20426">
    <property type="entry name" value="RIBOSOME BIOGENESIS PROTEIN TSR3 HOMOLOG"/>
    <property type="match status" value="1"/>
</dbReference>
<feature type="domain" description="16S/18S rRNA aminocarboxypropyltransferase Tsr3 C-terminal" evidence="8">
    <location>
        <begin position="94"/>
        <end position="220"/>
    </location>
</feature>
<evidence type="ECO:0000313" key="11">
    <source>
        <dbReference type="Proteomes" id="UP001273166"/>
    </source>
</evidence>
<keyword evidence="3 6" id="KW-0698">rRNA processing</keyword>
<dbReference type="GO" id="GO:0005737">
    <property type="term" value="C:cytoplasm"/>
    <property type="evidence" value="ECO:0007669"/>
    <property type="project" value="UniProtKB-SubCell"/>
</dbReference>
<evidence type="ECO:0000256" key="6">
    <source>
        <dbReference type="HAMAP-Rule" id="MF_03146"/>
    </source>
</evidence>